<proteinExistence type="predicted"/>
<protein>
    <submittedName>
        <fullName evidence="2">Uncharacterized protein</fullName>
    </submittedName>
</protein>
<evidence type="ECO:0000256" key="1">
    <source>
        <dbReference type="SAM" id="MobiDB-lite"/>
    </source>
</evidence>
<evidence type="ECO:0000313" key="2">
    <source>
        <dbReference type="EMBL" id="KAH7032832.1"/>
    </source>
</evidence>
<keyword evidence="3" id="KW-1185">Reference proteome</keyword>
<dbReference type="AlphaFoldDB" id="A0A9P9BV07"/>
<dbReference type="EMBL" id="JAGTJQ010000004">
    <property type="protein sequence ID" value="KAH7032832.1"/>
    <property type="molecule type" value="Genomic_DNA"/>
</dbReference>
<organism evidence="2 3">
    <name type="scientific">Microdochium trichocladiopsis</name>
    <dbReference type="NCBI Taxonomy" id="1682393"/>
    <lineage>
        <taxon>Eukaryota</taxon>
        <taxon>Fungi</taxon>
        <taxon>Dikarya</taxon>
        <taxon>Ascomycota</taxon>
        <taxon>Pezizomycotina</taxon>
        <taxon>Sordariomycetes</taxon>
        <taxon>Xylariomycetidae</taxon>
        <taxon>Xylariales</taxon>
        <taxon>Microdochiaceae</taxon>
        <taxon>Microdochium</taxon>
    </lineage>
</organism>
<dbReference type="RefSeq" id="XP_046013664.1">
    <property type="nucleotide sequence ID" value="XM_046156633.1"/>
</dbReference>
<dbReference type="GeneID" id="70186179"/>
<sequence length="180" mass="19489">MYLALVEGAGRLARGEGDNRLALDWSPVCIRAAHHPPAIQAGAGNTARHLGALDKPGLGRPDADGKHHLVVKCPAAKSTEPSRPSSLGWLTKSFESGRMGVMDLEGTESPIVEHSITRSDVLRRGRSAFGMHQDELGERKRSGERNRSEEETRPVISLFSACGARLLFAVERKGSNTSRE</sequence>
<reference evidence="2" key="1">
    <citation type="journal article" date="2021" name="Nat. Commun.">
        <title>Genetic determinants of endophytism in the Arabidopsis root mycobiome.</title>
        <authorList>
            <person name="Mesny F."/>
            <person name="Miyauchi S."/>
            <person name="Thiergart T."/>
            <person name="Pickel B."/>
            <person name="Atanasova L."/>
            <person name="Karlsson M."/>
            <person name="Huettel B."/>
            <person name="Barry K.W."/>
            <person name="Haridas S."/>
            <person name="Chen C."/>
            <person name="Bauer D."/>
            <person name="Andreopoulos W."/>
            <person name="Pangilinan J."/>
            <person name="LaButti K."/>
            <person name="Riley R."/>
            <person name="Lipzen A."/>
            <person name="Clum A."/>
            <person name="Drula E."/>
            <person name="Henrissat B."/>
            <person name="Kohler A."/>
            <person name="Grigoriev I.V."/>
            <person name="Martin F.M."/>
            <person name="Hacquard S."/>
        </authorList>
    </citation>
    <scope>NUCLEOTIDE SEQUENCE</scope>
    <source>
        <strain evidence="2">MPI-CAGE-CH-0230</strain>
    </source>
</reference>
<name>A0A9P9BV07_9PEZI</name>
<feature type="compositionally biased region" description="Basic and acidic residues" evidence="1">
    <location>
        <begin position="132"/>
        <end position="153"/>
    </location>
</feature>
<gene>
    <name evidence="2" type="ORF">B0I36DRAFT_347991</name>
</gene>
<feature type="region of interest" description="Disordered" evidence="1">
    <location>
        <begin position="129"/>
        <end position="153"/>
    </location>
</feature>
<evidence type="ECO:0000313" key="3">
    <source>
        <dbReference type="Proteomes" id="UP000756346"/>
    </source>
</evidence>
<comment type="caution">
    <text evidence="2">The sequence shown here is derived from an EMBL/GenBank/DDBJ whole genome shotgun (WGS) entry which is preliminary data.</text>
</comment>
<dbReference type="Proteomes" id="UP000756346">
    <property type="component" value="Unassembled WGS sequence"/>
</dbReference>
<accession>A0A9P9BV07</accession>